<keyword evidence="1" id="KW-0472">Membrane</keyword>
<keyword evidence="1" id="KW-0812">Transmembrane</keyword>
<comment type="caution">
    <text evidence="2">The sequence shown here is derived from an EMBL/GenBank/DDBJ whole genome shotgun (WGS) entry which is preliminary data.</text>
</comment>
<dbReference type="EMBL" id="QPJO01000002">
    <property type="protein sequence ID" value="RCW92776.1"/>
    <property type="molecule type" value="Genomic_DNA"/>
</dbReference>
<keyword evidence="1" id="KW-1133">Transmembrane helix</keyword>
<protein>
    <submittedName>
        <fullName evidence="2">Uncharacterized protein</fullName>
    </submittedName>
</protein>
<keyword evidence="3" id="KW-1185">Reference proteome</keyword>
<dbReference type="AlphaFoldDB" id="A0A368ZH06"/>
<dbReference type="Proteomes" id="UP000253436">
    <property type="component" value="Unassembled WGS sequence"/>
</dbReference>
<feature type="transmembrane region" description="Helical" evidence="1">
    <location>
        <begin position="65"/>
        <end position="88"/>
    </location>
</feature>
<gene>
    <name evidence="2" type="ORF">DFQ08_102812</name>
</gene>
<evidence type="ECO:0000313" key="3">
    <source>
        <dbReference type="Proteomes" id="UP000253436"/>
    </source>
</evidence>
<feature type="transmembrane region" description="Helical" evidence="1">
    <location>
        <begin position="7"/>
        <end position="26"/>
    </location>
</feature>
<sequence length="94" mass="10538">METYKKLNIAVILILFVLGIVLLLVINDHPLSWKIPESFILGSPLLFLITFVLSIISIRNHKNKTAIVTSVISSIFLALTLLAIIYLISFTYGH</sequence>
<feature type="transmembrane region" description="Helical" evidence="1">
    <location>
        <begin position="38"/>
        <end position="58"/>
    </location>
</feature>
<evidence type="ECO:0000313" key="2">
    <source>
        <dbReference type="EMBL" id="RCW92776.1"/>
    </source>
</evidence>
<accession>A0A368ZH06</accession>
<evidence type="ECO:0000256" key="1">
    <source>
        <dbReference type="SAM" id="Phobius"/>
    </source>
</evidence>
<organism evidence="2 3">
    <name type="scientific">Winogradskyella arenosi</name>
    <dbReference type="NCBI Taxonomy" id="533325"/>
    <lineage>
        <taxon>Bacteria</taxon>
        <taxon>Pseudomonadati</taxon>
        <taxon>Bacteroidota</taxon>
        <taxon>Flavobacteriia</taxon>
        <taxon>Flavobacteriales</taxon>
        <taxon>Flavobacteriaceae</taxon>
        <taxon>Winogradskyella</taxon>
    </lineage>
</organism>
<reference evidence="2 3" key="1">
    <citation type="submission" date="2018-07" db="EMBL/GenBank/DDBJ databases">
        <title>Genomic Encyclopedia of Type Strains, Phase III (KMG-III): the genomes of soil and plant-associated and newly described type strains.</title>
        <authorList>
            <person name="Whitman W."/>
        </authorList>
    </citation>
    <scope>NUCLEOTIDE SEQUENCE [LARGE SCALE GENOMIC DNA]</scope>
    <source>
        <strain evidence="2 3">CECT 7958</strain>
    </source>
</reference>
<proteinExistence type="predicted"/>
<name>A0A368ZH06_9FLAO</name>